<evidence type="ECO:0000256" key="1">
    <source>
        <dbReference type="SAM" id="MobiDB-lite"/>
    </source>
</evidence>
<gene>
    <name evidence="2" type="ORF">CARN7_1862</name>
</gene>
<proteinExistence type="predicted"/>
<feature type="region of interest" description="Disordered" evidence="1">
    <location>
        <begin position="41"/>
        <end position="91"/>
    </location>
</feature>
<accession>E6QUX9</accession>
<dbReference type="EMBL" id="CABR01000121">
    <property type="protein sequence ID" value="CBI11052.1"/>
    <property type="molecule type" value="Genomic_DNA"/>
</dbReference>
<feature type="compositionally biased region" description="Basic residues" evidence="1">
    <location>
        <begin position="82"/>
        <end position="91"/>
    </location>
</feature>
<comment type="caution">
    <text evidence="2">The sequence shown here is derived from an EMBL/GenBank/DDBJ whole genome shotgun (WGS) entry which is preliminary data.</text>
</comment>
<organism evidence="2">
    <name type="scientific">mine drainage metagenome</name>
    <dbReference type="NCBI Taxonomy" id="410659"/>
    <lineage>
        <taxon>unclassified sequences</taxon>
        <taxon>metagenomes</taxon>
        <taxon>ecological metagenomes</taxon>
    </lineage>
</organism>
<dbReference type="AlphaFoldDB" id="E6QUX9"/>
<evidence type="ECO:0000313" key="2">
    <source>
        <dbReference type="EMBL" id="CBI11052.1"/>
    </source>
</evidence>
<sequence>MARRPQRPYEIHLEPVFDRLLAAKLAQVYDILVPEQVRRTGVSSGKVGEAHEDGSHLRTGILHPAEGGENHQQPDSGAGGVRQKRGVQRTG</sequence>
<reference evidence="2" key="1">
    <citation type="submission" date="2009-10" db="EMBL/GenBank/DDBJ databases">
        <title>Diversity of trophic interactions inside an arsenic-rich microbial ecosystem.</title>
        <authorList>
            <person name="Bertin P.N."/>
            <person name="Heinrich-Salmeron A."/>
            <person name="Pelletier E."/>
            <person name="Goulhen-Chollet F."/>
            <person name="Arsene-Ploetze F."/>
            <person name="Gallien S."/>
            <person name="Calteau A."/>
            <person name="Vallenet D."/>
            <person name="Casiot C."/>
            <person name="Chane-Woon-Ming B."/>
            <person name="Giloteaux L."/>
            <person name="Barakat M."/>
            <person name="Bonnefoy V."/>
            <person name="Bruneel O."/>
            <person name="Chandler M."/>
            <person name="Cleiss J."/>
            <person name="Duran R."/>
            <person name="Elbaz-Poulichet F."/>
            <person name="Fonknechten N."/>
            <person name="Lauga B."/>
            <person name="Mornico D."/>
            <person name="Ortet P."/>
            <person name="Schaeffer C."/>
            <person name="Siguier P."/>
            <person name="Alexander Thil Smith A."/>
            <person name="Van Dorsselaer A."/>
            <person name="Weissenbach J."/>
            <person name="Medigue C."/>
            <person name="Le Paslier D."/>
        </authorList>
    </citation>
    <scope>NUCLEOTIDE SEQUENCE</scope>
</reference>
<protein>
    <submittedName>
        <fullName evidence="2">Uncharacterized protein</fullName>
    </submittedName>
</protein>
<name>E6QUX9_9ZZZZ</name>